<dbReference type="EMBL" id="MN740430">
    <property type="protein sequence ID" value="QHU06082.1"/>
    <property type="molecule type" value="Genomic_DNA"/>
</dbReference>
<protein>
    <submittedName>
        <fullName evidence="1">Uncharacterized protein</fullName>
    </submittedName>
</protein>
<accession>A0A6C0JKA6</accession>
<dbReference type="AlphaFoldDB" id="A0A6C0JKA6"/>
<sequence length="544" mass="65205">MNRLEAINTINQIYDKYEKNPYMLSKTNHYIINQLPTILNNINMTHIERQSRIEELSQNQDQFIESFLNNNQYFYISSTENFFFYDGVHYQHFNEDDILYHILSTISKERELSSWKQSTKNTIMKRIRENSLIKSIPESETIQYVIDSLCPLLFKSRTETKYFLTILGDNILRKNIDIIHYIDVKSKPFIRSFNHFCQMWIGQNLYQTFKYKYHDHDYNDCRIINISNFVKSEMIWNSIIPQSGLDIICVACHYSERYGSSDNYLLECSNDNEIINSVFYLKNNTQTTIVDSFISEYLNLDNNQIPANTIQINNLTTQYRNTKITWRDMQYLWKNFLESKKLPSIMFLQTLKGHLTTRLVRHYNESMDVFVGICSKYLPEIQKFLEFWEKTAVYDENEVDFEIEEIVILFRKWCVNNETATNLNDKQILDVISYFYPNLEIEKDKYISHIRNNLWDKQLDIQIALDNMKNDIREQVTTQSNQRTVSPSIRNNVSIYDAYRYYCKYYSSTNTIVSKTYFEKYVFDNLSQYIIDSKFLSGDWWGEP</sequence>
<proteinExistence type="predicted"/>
<evidence type="ECO:0000313" key="1">
    <source>
        <dbReference type="EMBL" id="QHU06082.1"/>
    </source>
</evidence>
<organism evidence="1">
    <name type="scientific">viral metagenome</name>
    <dbReference type="NCBI Taxonomy" id="1070528"/>
    <lineage>
        <taxon>unclassified sequences</taxon>
        <taxon>metagenomes</taxon>
        <taxon>organismal metagenomes</taxon>
    </lineage>
</organism>
<reference evidence="1" key="1">
    <citation type="journal article" date="2020" name="Nature">
        <title>Giant virus diversity and host interactions through global metagenomics.</title>
        <authorList>
            <person name="Schulz F."/>
            <person name="Roux S."/>
            <person name="Paez-Espino D."/>
            <person name="Jungbluth S."/>
            <person name="Walsh D.A."/>
            <person name="Denef V.J."/>
            <person name="McMahon K.D."/>
            <person name="Konstantinidis K.T."/>
            <person name="Eloe-Fadrosh E.A."/>
            <person name="Kyrpides N.C."/>
            <person name="Woyke T."/>
        </authorList>
    </citation>
    <scope>NUCLEOTIDE SEQUENCE</scope>
    <source>
        <strain evidence="1">GVMAG-M-3300027747-57</strain>
    </source>
</reference>
<name>A0A6C0JKA6_9ZZZZ</name>